<accession>A0A3M8L3H1</accession>
<comment type="similarity">
    <text evidence="1">Belongs to the PrpD family.</text>
</comment>
<evidence type="ECO:0000259" key="3">
    <source>
        <dbReference type="Pfam" id="PF19305"/>
    </source>
</evidence>
<dbReference type="InterPro" id="IPR045337">
    <property type="entry name" value="MmgE_PrpD_C"/>
</dbReference>
<dbReference type="PANTHER" id="PTHR16943:SF8">
    <property type="entry name" value="2-METHYLCITRATE DEHYDRATASE"/>
    <property type="match status" value="1"/>
</dbReference>
<feature type="domain" description="MmgE/PrpD N-terminal" evidence="2">
    <location>
        <begin position="19"/>
        <end position="257"/>
    </location>
</feature>
<dbReference type="EMBL" id="RDSR01000017">
    <property type="protein sequence ID" value="RNE59268.1"/>
    <property type="molecule type" value="Genomic_DNA"/>
</dbReference>
<dbReference type="Gene3D" id="3.30.1330.120">
    <property type="entry name" value="2-methylcitrate dehydratase PrpD"/>
    <property type="match status" value="1"/>
</dbReference>
<evidence type="ECO:0000259" key="2">
    <source>
        <dbReference type="Pfam" id="PF03972"/>
    </source>
</evidence>
<comment type="caution">
    <text evidence="4">The sequence shown here is derived from an EMBL/GenBank/DDBJ whole genome shotgun (WGS) entry which is preliminary data.</text>
</comment>
<organism evidence="4 5">
    <name type="scientific">Cryobacterium tepidiphilum</name>
    <dbReference type="NCBI Taxonomy" id="2486026"/>
    <lineage>
        <taxon>Bacteria</taxon>
        <taxon>Bacillati</taxon>
        <taxon>Actinomycetota</taxon>
        <taxon>Actinomycetes</taxon>
        <taxon>Micrococcales</taxon>
        <taxon>Microbacteriaceae</taxon>
        <taxon>Cryobacterium</taxon>
    </lineage>
</organism>
<feature type="domain" description="MmgE/PrpD C-terminal" evidence="3">
    <location>
        <begin position="278"/>
        <end position="447"/>
    </location>
</feature>
<dbReference type="GO" id="GO:0016829">
    <property type="term" value="F:lyase activity"/>
    <property type="evidence" value="ECO:0007669"/>
    <property type="project" value="InterPro"/>
</dbReference>
<evidence type="ECO:0000313" key="4">
    <source>
        <dbReference type="EMBL" id="RNE59268.1"/>
    </source>
</evidence>
<dbReference type="PANTHER" id="PTHR16943">
    <property type="entry name" value="2-METHYLCITRATE DEHYDRATASE-RELATED"/>
    <property type="match status" value="1"/>
</dbReference>
<dbReference type="InterPro" id="IPR005656">
    <property type="entry name" value="MmgE_PrpD"/>
</dbReference>
<name>A0A3M8L3H1_9MICO</name>
<sequence>MPDPFRQRRPETLITAASRLADHFTSMTWDSVPTEQADQLGRFLFDYLGVAVNGSQTATGRILGDFAAEQGGPEQASVIGHAGRATAVNAAFANAVSEHSIELDDIDELALFHYGPPVLSAALAVAQWQRRDGRAFLTAVLAGCEAMSRISRATNNALRNRGFHTTPTCGVFGAAVSAGLLLGLDRDQLTSALGLAGAQASGLMEMYGPSMQKRFNPGPAARNGVTAAILAQKGFTGADTILEGERGFGNAFADGLDADALLDGLGTDIPVLIEHKPYSAARPIHNAIDCALDIRSRMGDAVQRHVSDITGITVRRHPDWAGYHLNPAPQTFHEAQVSLPYAVAAAFTFGRALPDQFAGENLCRDDLRALSARVIVEPDESLARGVSCAMTVDFADGRRETSVVDDPKGSILNPMTTADLREKFRFLTTGLLPADAPERVEAMVADLPNQADLDGLFDLLVVKA</sequence>
<dbReference type="InterPro" id="IPR042183">
    <property type="entry name" value="MmgE/PrpD_sf_1"/>
</dbReference>
<dbReference type="Pfam" id="PF03972">
    <property type="entry name" value="MmgE_PrpD_N"/>
    <property type="match status" value="1"/>
</dbReference>
<dbReference type="AlphaFoldDB" id="A0A3M8L3H1"/>
<gene>
    <name evidence="4" type="ORF">EEJ31_10215</name>
</gene>
<evidence type="ECO:0000313" key="5">
    <source>
        <dbReference type="Proteomes" id="UP000279859"/>
    </source>
</evidence>
<dbReference type="Pfam" id="PF19305">
    <property type="entry name" value="MmgE_PrpD_C"/>
    <property type="match status" value="1"/>
</dbReference>
<dbReference type="RefSeq" id="WP_123046203.1">
    <property type="nucleotide sequence ID" value="NZ_RDSR01000017.1"/>
</dbReference>
<keyword evidence="5" id="KW-1185">Reference proteome</keyword>
<dbReference type="SUPFAM" id="SSF103378">
    <property type="entry name" value="2-methylcitrate dehydratase PrpD"/>
    <property type="match status" value="1"/>
</dbReference>
<protein>
    <submittedName>
        <fullName evidence="4">MmgE/PrpD family protein</fullName>
    </submittedName>
</protein>
<evidence type="ECO:0000256" key="1">
    <source>
        <dbReference type="ARBA" id="ARBA00006174"/>
    </source>
</evidence>
<dbReference type="InterPro" id="IPR042188">
    <property type="entry name" value="MmgE/PrpD_sf_2"/>
</dbReference>
<reference evidence="4 5" key="1">
    <citation type="submission" date="2018-11" db="EMBL/GenBank/DDBJ databases">
        <title>Cryobacterium sp. nov., isolated from rhizosphere soil of lettuce.</title>
        <authorList>
            <person name="Wang Y."/>
        </authorList>
    </citation>
    <scope>NUCLEOTIDE SEQUENCE [LARGE SCALE GENOMIC DNA]</scope>
    <source>
        <strain evidence="4 5">NEAU-85</strain>
    </source>
</reference>
<dbReference type="InterPro" id="IPR036148">
    <property type="entry name" value="MmgE/PrpD_sf"/>
</dbReference>
<dbReference type="Proteomes" id="UP000279859">
    <property type="component" value="Unassembled WGS sequence"/>
</dbReference>
<dbReference type="Gene3D" id="1.10.4100.10">
    <property type="entry name" value="2-methylcitrate dehydratase PrpD"/>
    <property type="match status" value="1"/>
</dbReference>
<proteinExistence type="inferred from homology"/>
<dbReference type="InterPro" id="IPR045336">
    <property type="entry name" value="MmgE_PrpD_N"/>
</dbReference>
<dbReference type="OrthoDB" id="9797528at2"/>